<accession>A0AAV3QNX2</accession>
<gene>
    <name evidence="1" type="ORF">LIER_19602</name>
</gene>
<organism evidence="1 2">
    <name type="scientific">Lithospermum erythrorhizon</name>
    <name type="common">Purple gromwell</name>
    <name type="synonym">Lithospermum officinale var. erythrorhizon</name>
    <dbReference type="NCBI Taxonomy" id="34254"/>
    <lineage>
        <taxon>Eukaryota</taxon>
        <taxon>Viridiplantae</taxon>
        <taxon>Streptophyta</taxon>
        <taxon>Embryophyta</taxon>
        <taxon>Tracheophyta</taxon>
        <taxon>Spermatophyta</taxon>
        <taxon>Magnoliopsida</taxon>
        <taxon>eudicotyledons</taxon>
        <taxon>Gunneridae</taxon>
        <taxon>Pentapetalae</taxon>
        <taxon>asterids</taxon>
        <taxon>lamiids</taxon>
        <taxon>Boraginales</taxon>
        <taxon>Boraginaceae</taxon>
        <taxon>Boraginoideae</taxon>
        <taxon>Lithospermeae</taxon>
        <taxon>Lithospermum</taxon>
    </lineage>
</organism>
<evidence type="ECO:0000313" key="1">
    <source>
        <dbReference type="EMBL" id="GAA0163827.1"/>
    </source>
</evidence>
<proteinExistence type="predicted"/>
<reference evidence="1 2" key="1">
    <citation type="submission" date="2024-01" db="EMBL/GenBank/DDBJ databases">
        <title>The complete chloroplast genome sequence of Lithospermum erythrorhizon: insights into the phylogenetic relationship among Boraginaceae species and the maternal lineages of purple gromwells.</title>
        <authorList>
            <person name="Okada T."/>
            <person name="Watanabe K."/>
        </authorList>
    </citation>
    <scope>NUCLEOTIDE SEQUENCE [LARGE SCALE GENOMIC DNA]</scope>
</reference>
<sequence length="150" mass="16683">MSYLHGLQNTVFNLTLLASTFLGSHCQICIEDHPAETLVALPQITLLVSLLILPPGNLTLDISPLAFDPVFWISKSRLEGFASYAIATKSGGALVLFEKWVCQRGEEGLLHSRIQIKSTHHLHHLAHYTVLGVCTLLCRRSFKQLQSKHV</sequence>
<dbReference type="EMBL" id="BAABME010004864">
    <property type="protein sequence ID" value="GAA0163827.1"/>
    <property type="molecule type" value="Genomic_DNA"/>
</dbReference>
<evidence type="ECO:0000313" key="2">
    <source>
        <dbReference type="Proteomes" id="UP001454036"/>
    </source>
</evidence>
<dbReference type="AlphaFoldDB" id="A0AAV3QNX2"/>
<dbReference type="Proteomes" id="UP001454036">
    <property type="component" value="Unassembled WGS sequence"/>
</dbReference>
<name>A0AAV3QNX2_LITER</name>
<keyword evidence="2" id="KW-1185">Reference proteome</keyword>
<protein>
    <submittedName>
        <fullName evidence="1">Uncharacterized protein</fullName>
    </submittedName>
</protein>
<comment type="caution">
    <text evidence="1">The sequence shown here is derived from an EMBL/GenBank/DDBJ whole genome shotgun (WGS) entry which is preliminary data.</text>
</comment>